<evidence type="ECO:0008006" key="4">
    <source>
        <dbReference type="Google" id="ProtNLM"/>
    </source>
</evidence>
<dbReference type="Proteomes" id="UP000316781">
    <property type="component" value="Unassembled WGS sequence"/>
</dbReference>
<sequence>MISTARSLVALVLILLFAANPLCAHIPATAGRHMADGFPLATGLSFADCARPARGAADPVAPSERHGLACALGCAIICGGFAPVGVGLVEAPAAPAIIVADTPLLHKGARRTDSFGRSWSSRAPPLSFS</sequence>
<reference evidence="2 3" key="1">
    <citation type="submission" date="2019-07" db="EMBL/GenBank/DDBJ databases">
        <title>Ln-dependent methylotrophs.</title>
        <authorList>
            <person name="Tani A."/>
        </authorList>
    </citation>
    <scope>NUCLEOTIDE SEQUENCE [LARGE SCALE GENOMIC DNA]</scope>
    <source>
        <strain evidence="2 3">SM89A</strain>
    </source>
</reference>
<keyword evidence="1" id="KW-0732">Signal</keyword>
<evidence type="ECO:0000313" key="2">
    <source>
        <dbReference type="EMBL" id="TRL38254.1"/>
    </source>
</evidence>
<feature type="chain" id="PRO_5022052926" description="DUF2946 domain-containing protein" evidence="1">
    <location>
        <begin position="25"/>
        <end position="129"/>
    </location>
</feature>
<dbReference type="RefSeq" id="WP_142861387.1">
    <property type="nucleotide sequence ID" value="NZ_VJMF01000003.1"/>
</dbReference>
<dbReference type="AlphaFoldDB" id="A0A549T8Q9"/>
<protein>
    <recommendedName>
        <fullName evidence="4">DUF2946 domain-containing protein</fullName>
    </recommendedName>
</protein>
<feature type="signal peptide" evidence="1">
    <location>
        <begin position="1"/>
        <end position="24"/>
    </location>
</feature>
<accession>A0A549T8Q9</accession>
<evidence type="ECO:0000256" key="1">
    <source>
        <dbReference type="SAM" id="SignalP"/>
    </source>
</evidence>
<comment type="caution">
    <text evidence="2">The sequence shown here is derived from an EMBL/GenBank/DDBJ whole genome shotgun (WGS) entry which is preliminary data.</text>
</comment>
<name>A0A549T8Q9_METSR</name>
<gene>
    <name evidence="2" type="ORF">FM996_00655</name>
</gene>
<proteinExistence type="predicted"/>
<evidence type="ECO:0000313" key="3">
    <source>
        <dbReference type="Proteomes" id="UP000316781"/>
    </source>
</evidence>
<dbReference type="EMBL" id="VJMF01000003">
    <property type="protein sequence ID" value="TRL38254.1"/>
    <property type="molecule type" value="Genomic_DNA"/>
</dbReference>
<organism evidence="2 3">
    <name type="scientific">Methylosinus sporium</name>
    <dbReference type="NCBI Taxonomy" id="428"/>
    <lineage>
        <taxon>Bacteria</taxon>
        <taxon>Pseudomonadati</taxon>
        <taxon>Pseudomonadota</taxon>
        <taxon>Alphaproteobacteria</taxon>
        <taxon>Hyphomicrobiales</taxon>
        <taxon>Methylocystaceae</taxon>
        <taxon>Methylosinus</taxon>
    </lineage>
</organism>